<dbReference type="Pfam" id="PF01590">
    <property type="entry name" value="GAF"/>
    <property type="match status" value="1"/>
</dbReference>
<dbReference type="GO" id="GO:0007165">
    <property type="term" value="P:signal transduction"/>
    <property type="evidence" value="ECO:0007669"/>
    <property type="project" value="InterPro"/>
</dbReference>
<dbReference type="InterPro" id="IPR003660">
    <property type="entry name" value="HAMP_dom"/>
</dbReference>
<keyword evidence="9" id="KW-1185">Reference proteome</keyword>
<name>H8Z0V5_9GAMM</name>
<dbReference type="CDD" id="cd01949">
    <property type="entry name" value="GGDEF"/>
    <property type="match status" value="1"/>
</dbReference>
<dbReference type="FunFam" id="3.30.70.270:FF:000001">
    <property type="entry name" value="Diguanylate cyclase domain protein"/>
    <property type="match status" value="1"/>
</dbReference>
<dbReference type="Gene3D" id="3.30.70.270">
    <property type="match status" value="1"/>
</dbReference>
<dbReference type="HOGENOM" id="CLU_000445_11_24_6"/>
<dbReference type="EC" id="2.7.7.65" evidence="2"/>
<dbReference type="Proteomes" id="UP000002964">
    <property type="component" value="Unassembled WGS sequence"/>
</dbReference>
<evidence type="ECO:0000256" key="4">
    <source>
        <dbReference type="SAM" id="MobiDB-lite"/>
    </source>
</evidence>
<dbReference type="InterPro" id="IPR000160">
    <property type="entry name" value="GGDEF_dom"/>
</dbReference>
<dbReference type="Pfam" id="PF00672">
    <property type="entry name" value="HAMP"/>
    <property type="match status" value="1"/>
</dbReference>
<dbReference type="CDD" id="cd06225">
    <property type="entry name" value="HAMP"/>
    <property type="match status" value="1"/>
</dbReference>
<organism evidence="8 9">
    <name type="scientific">Thiorhodovibrio frisius</name>
    <dbReference type="NCBI Taxonomy" id="631362"/>
    <lineage>
        <taxon>Bacteria</taxon>
        <taxon>Pseudomonadati</taxon>
        <taxon>Pseudomonadota</taxon>
        <taxon>Gammaproteobacteria</taxon>
        <taxon>Chromatiales</taxon>
        <taxon>Chromatiaceae</taxon>
        <taxon>Thiorhodovibrio</taxon>
    </lineage>
</organism>
<evidence type="ECO:0000259" key="7">
    <source>
        <dbReference type="PROSITE" id="PS50887"/>
    </source>
</evidence>
<dbReference type="NCBIfam" id="TIGR00254">
    <property type="entry name" value="GGDEF"/>
    <property type="match status" value="1"/>
</dbReference>
<comment type="catalytic activity">
    <reaction evidence="3">
        <text>2 GTP = 3',3'-c-di-GMP + 2 diphosphate</text>
        <dbReference type="Rhea" id="RHEA:24898"/>
        <dbReference type="ChEBI" id="CHEBI:33019"/>
        <dbReference type="ChEBI" id="CHEBI:37565"/>
        <dbReference type="ChEBI" id="CHEBI:58805"/>
        <dbReference type="EC" id="2.7.7.65"/>
    </reaction>
</comment>
<reference evidence="8 9" key="2">
    <citation type="submission" date="2011-11" db="EMBL/GenBank/DDBJ databases">
        <authorList>
            <consortium name="US DOE Joint Genome Institute"/>
            <person name="Lucas S."/>
            <person name="Han J."/>
            <person name="Lapidus A."/>
            <person name="Cheng J.-F."/>
            <person name="Goodwin L."/>
            <person name="Pitluck S."/>
            <person name="Peters L."/>
            <person name="Ovchinnikova G."/>
            <person name="Zhang X."/>
            <person name="Detter J.C."/>
            <person name="Han C."/>
            <person name="Tapia R."/>
            <person name="Land M."/>
            <person name="Hauser L."/>
            <person name="Kyrpides N."/>
            <person name="Ivanova N."/>
            <person name="Pagani I."/>
            <person name="Vogl K."/>
            <person name="Liu Z."/>
            <person name="Overmann J."/>
            <person name="Frigaard N.-U."/>
            <person name="Bryant D."/>
            <person name="Woyke T."/>
        </authorList>
    </citation>
    <scope>NUCLEOTIDE SEQUENCE [LARGE SCALE GENOMIC DNA]</scope>
    <source>
        <strain evidence="8 9">970</strain>
    </source>
</reference>
<dbReference type="InterPro" id="IPR050469">
    <property type="entry name" value="Diguanylate_Cyclase"/>
</dbReference>
<dbReference type="GO" id="GO:0016020">
    <property type="term" value="C:membrane"/>
    <property type="evidence" value="ECO:0007669"/>
    <property type="project" value="InterPro"/>
</dbReference>
<evidence type="ECO:0000256" key="2">
    <source>
        <dbReference type="ARBA" id="ARBA00012528"/>
    </source>
</evidence>
<dbReference type="STRING" id="631362.Thi970DRAFT_01541"/>
<dbReference type="Gene3D" id="6.10.340.10">
    <property type="match status" value="1"/>
</dbReference>
<evidence type="ECO:0000256" key="5">
    <source>
        <dbReference type="SAM" id="Phobius"/>
    </source>
</evidence>
<evidence type="ECO:0000259" key="6">
    <source>
        <dbReference type="PROSITE" id="PS50885"/>
    </source>
</evidence>
<feature type="region of interest" description="Disordered" evidence="4">
    <location>
        <begin position="457"/>
        <end position="477"/>
    </location>
</feature>
<dbReference type="Pfam" id="PF00990">
    <property type="entry name" value="GGDEF"/>
    <property type="match status" value="1"/>
</dbReference>
<sequence length="477" mass="52758">MGMVLPKLTQKLCYDMAVWMIGLGLTIGLLFPPMMHWLGFPTEEVYSSRFMLACLTAGLMMAVANFLVARWVVAPRLRRLSSQARQVEAAIRRATDTNDWHACTPEKCQLTVDSADEIGEIGRSFNDLVDALLLSHAVEAAVNEFVHRLTGKLELEPMSEEALDRLIEHTQADAGAVIVEQAGELTLTALRGIQGLSDPSAYAPIRHCLKSNSQVTVTLPEDISIDAVLTRFRPRQLVLIPLAFKGVPLGLFLLARAHEFSQHAHRMMTLFQQSFALALNNAQAHHQLQHLVVIDPLTGLYNRRFGMARLSEEFQRATRGDAALSLLMLDIDHFKDVNDTHGHLIGDRVLIEVAQTLKGLSREGDIVLRYGGEEFLMLLPGATNDSGRILAERICHAIADQVVETAQLRLQVTISIGLACFPDQDAETPEALIALADRALYQAKEAGRNRVQTCMPAQTRQAHSGRTRESKRLAAIS</sequence>
<dbReference type="SUPFAM" id="SSF55781">
    <property type="entry name" value="GAF domain-like"/>
    <property type="match status" value="1"/>
</dbReference>
<dbReference type="PROSITE" id="PS50885">
    <property type="entry name" value="HAMP"/>
    <property type="match status" value="1"/>
</dbReference>
<dbReference type="GO" id="GO:0052621">
    <property type="term" value="F:diguanylate cyclase activity"/>
    <property type="evidence" value="ECO:0007669"/>
    <property type="project" value="UniProtKB-EC"/>
</dbReference>
<dbReference type="OrthoDB" id="9812358at2"/>
<feature type="compositionally biased region" description="Basic and acidic residues" evidence="4">
    <location>
        <begin position="466"/>
        <end position="477"/>
    </location>
</feature>
<evidence type="ECO:0000256" key="1">
    <source>
        <dbReference type="ARBA" id="ARBA00001946"/>
    </source>
</evidence>
<feature type="domain" description="GGDEF" evidence="7">
    <location>
        <begin position="322"/>
        <end position="456"/>
    </location>
</feature>
<evidence type="ECO:0000313" key="9">
    <source>
        <dbReference type="Proteomes" id="UP000002964"/>
    </source>
</evidence>
<dbReference type="AlphaFoldDB" id="H8Z0V5"/>
<evidence type="ECO:0000256" key="3">
    <source>
        <dbReference type="ARBA" id="ARBA00034247"/>
    </source>
</evidence>
<dbReference type="PANTHER" id="PTHR45138:SF9">
    <property type="entry name" value="DIGUANYLATE CYCLASE DGCM-RELATED"/>
    <property type="match status" value="1"/>
</dbReference>
<dbReference type="PANTHER" id="PTHR45138">
    <property type="entry name" value="REGULATORY COMPONENTS OF SENSORY TRANSDUCTION SYSTEM"/>
    <property type="match status" value="1"/>
</dbReference>
<feature type="transmembrane region" description="Helical" evidence="5">
    <location>
        <begin position="12"/>
        <end position="30"/>
    </location>
</feature>
<dbReference type="InterPro" id="IPR029787">
    <property type="entry name" value="Nucleotide_cyclase"/>
</dbReference>
<dbReference type="eggNOG" id="COG2199">
    <property type="taxonomic scope" value="Bacteria"/>
</dbReference>
<protein>
    <recommendedName>
        <fullName evidence="2">diguanylate cyclase</fullName>
        <ecNumber evidence="2">2.7.7.65</ecNumber>
    </recommendedName>
</protein>
<evidence type="ECO:0000313" key="8">
    <source>
        <dbReference type="EMBL" id="EIC21337.1"/>
    </source>
</evidence>
<accession>H8Z0V5</accession>
<proteinExistence type="predicted"/>
<gene>
    <name evidence="8" type="ORF">Thi970DRAFT_01541</name>
</gene>
<keyword evidence="5" id="KW-0472">Membrane</keyword>
<dbReference type="InterPro" id="IPR043128">
    <property type="entry name" value="Rev_trsase/Diguanyl_cyclase"/>
</dbReference>
<dbReference type="SUPFAM" id="SSF55073">
    <property type="entry name" value="Nucleotide cyclase"/>
    <property type="match status" value="1"/>
</dbReference>
<feature type="domain" description="HAMP" evidence="6">
    <location>
        <begin position="109"/>
        <end position="137"/>
    </location>
</feature>
<dbReference type="InterPro" id="IPR029016">
    <property type="entry name" value="GAF-like_dom_sf"/>
</dbReference>
<dbReference type="SMART" id="SM00267">
    <property type="entry name" value="GGDEF"/>
    <property type="match status" value="1"/>
</dbReference>
<comment type="cofactor">
    <cofactor evidence="1">
        <name>Mg(2+)</name>
        <dbReference type="ChEBI" id="CHEBI:18420"/>
    </cofactor>
</comment>
<keyword evidence="5" id="KW-0812">Transmembrane</keyword>
<dbReference type="EMBL" id="JH603169">
    <property type="protein sequence ID" value="EIC21337.1"/>
    <property type="molecule type" value="Genomic_DNA"/>
</dbReference>
<keyword evidence="5" id="KW-1133">Transmembrane helix</keyword>
<dbReference type="Gene3D" id="3.30.450.40">
    <property type="match status" value="1"/>
</dbReference>
<dbReference type="InterPro" id="IPR003018">
    <property type="entry name" value="GAF"/>
</dbReference>
<feature type="transmembrane region" description="Helical" evidence="5">
    <location>
        <begin position="50"/>
        <end position="73"/>
    </location>
</feature>
<reference evidence="9" key="1">
    <citation type="submission" date="2011-06" db="EMBL/GenBank/DDBJ databases">
        <authorList>
            <consortium name="US DOE Joint Genome Institute (JGI-PGF)"/>
            <person name="Lucas S."/>
            <person name="Han J."/>
            <person name="Lapidus A."/>
            <person name="Cheng J.-F."/>
            <person name="Goodwin L."/>
            <person name="Pitluck S."/>
            <person name="Peters L."/>
            <person name="Land M.L."/>
            <person name="Hauser L."/>
            <person name="Vogl K."/>
            <person name="Liu Z."/>
            <person name="Overmann J."/>
            <person name="Frigaard N.-U."/>
            <person name="Bryant D.A."/>
            <person name="Woyke T.J."/>
        </authorList>
    </citation>
    <scope>NUCLEOTIDE SEQUENCE [LARGE SCALE GENOMIC DNA]</scope>
    <source>
        <strain evidence="9">970</strain>
    </source>
</reference>
<dbReference type="PROSITE" id="PS50887">
    <property type="entry name" value="GGDEF"/>
    <property type="match status" value="1"/>
</dbReference>